<comment type="caution">
    <text evidence="3">The sequence shown here is derived from an EMBL/GenBank/DDBJ whole genome shotgun (WGS) entry which is preliminary data.</text>
</comment>
<sequence length="66" mass="7114">MKNFAWIVLAGFLSIAWVSCSSEQKDNANDTVTQSSGYADSSTIDTTKPVDTTNAPPIDTVTMNKQ</sequence>
<evidence type="ECO:0000256" key="1">
    <source>
        <dbReference type="SAM" id="MobiDB-lite"/>
    </source>
</evidence>
<dbReference type="AlphaFoldDB" id="A0A2T3HJA1"/>
<organism evidence="3 4">
    <name type="scientific">Pedobacter yulinensis</name>
    <dbReference type="NCBI Taxonomy" id="2126353"/>
    <lineage>
        <taxon>Bacteria</taxon>
        <taxon>Pseudomonadati</taxon>
        <taxon>Bacteroidota</taxon>
        <taxon>Sphingobacteriia</taxon>
        <taxon>Sphingobacteriales</taxon>
        <taxon>Sphingobacteriaceae</taxon>
        <taxon>Pedobacter</taxon>
    </lineage>
</organism>
<dbReference type="RefSeq" id="WP_107214788.1">
    <property type="nucleotide sequence ID" value="NZ_KZ686269.1"/>
</dbReference>
<accession>A0A2T3HJA1</accession>
<gene>
    <name evidence="3" type="ORF">C7T94_07595</name>
</gene>
<feature type="compositionally biased region" description="Polar residues" evidence="1">
    <location>
        <begin position="29"/>
        <end position="66"/>
    </location>
</feature>
<reference evidence="3 4" key="1">
    <citation type="submission" date="2018-03" db="EMBL/GenBank/DDBJ databases">
        <authorList>
            <person name="Keele B.F."/>
        </authorList>
    </citation>
    <scope>NUCLEOTIDE SEQUENCE [LARGE SCALE GENOMIC DNA]</scope>
    <source>
        <strain evidence="3 4">YL28-9</strain>
    </source>
</reference>
<dbReference type="Proteomes" id="UP000240912">
    <property type="component" value="Unassembled WGS sequence"/>
</dbReference>
<feature type="region of interest" description="Disordered" evidence="1">
    <location>
        <begin position="26"/>
        <end position="66"/>
    </location>
</feature>
<dbReference type="OrthoDB" id="9874654at2"/>
<name>A0A2T3HJA1_9SPHI</name>
<proteinExistence type="predicted"/>
<evidence type="ECO:0000313" key="3">
    <source>
        <dbReference type="EMBL" id="PST82528.1"/>
    </source>
</evidence>
<keyword evidence="4" id="KW-1185">Reference proteome</keyword>
<evidence type="ECO:0000256" key="2">
    <source>
        <dbReference type="SAM" id="SignalP"/>
    </source>
</evidence>
<feature type="signal peptide" evidence="2">
    <location>
        <begin position="1"/>
        <end position="21"/>
    </location>
</feature>
<protein>
    <recommendedName>
        <fullName evidence="5">Cytochrome C551</fullName>
    </recommendedName>
</protein>
<evidence type="ECO:0000313" key="4">
    <source>
        <dbReference type="Proteomes" id="UP000240912"/>
    </source>
</evidence>
<evidence type="ECO:0008006" key="5">
    <source>
        <dbReference type="Google" id="ProtNLM"/>
    </source>
</evidence>
<dbReference type="PROSITE" id="PS51257">
    <property type="entry name" value="PROKAR_LIPOPROTEIN"/>
    <property type="match status" value="1"/>
</dbReference>
<keyword evidence="2" id="KW-0732">Signal</keyword>
<dbReference type="EMBL" id="PYLS01000005">
    <property type="protein sequence ID" value="PST82528.1"/>
    <property type="molecule type" value="Genomic_DNA"/>
</dbReference>
<feature type="chain" id="PRO_5015610871" description="Cytochrome C551" evidence="2">
    <location>
        <begin position="22"/>
        <end position="66"/>
    </location>
</feature>